<accession>A0A9P5X563</accession>
<keyword evidence="2" id="KW-1185">Reference proteome</keyword>
<protein>
    <submittedName>
        <fullName evidence="1">Uncharacterized protein</fullName>
    </submittedName>
</protein>
<dbReference type="EMBL" id="MU151355">
    <property type="protein sequence ID" value="KAF9444688.1"/>
    <property type="molecule type" value="Genomic_DNA"/>
</dbReference>
<dbReference type="AlphaFoldDB" id="A0A9P5X563"/>
<sequence>MMTLLRTCYLFRFQRLDFLLHDVGCQLRQRYDLSASIRFNTQHPINLCHCTTSYAKWNDLQGSLIQTIKHQYSIMCLTYSGASLHMCNLVTRTYFQSLSRHLPFELFGYLSFNPSSLNVLGHGTAFSAWPVYIFSGQCNGHYGPRGLLIGATLMASRIGLELQELMSLPHDR</sequence>
<proteinExistence type="predicted"/>
<comment type="caution">
    <text evidence="1">The sequence shown here is derived from an EMBL/GenBank/DDBJ whole genome shotgun (WGS) entry which is preliminary data.</text>
</comment>
<organism evidence="1 2">
    <name type="scientific">Macrolepiota fuliginosa MF-IS2</name>
    <dbReference type="NCBI Taxonomy" id="1400762"/>
    <lineage>
        <taxon>Eukaryota</taxon>
        <taxon>Fungi</taxon>
        <taxon>Dikarya</taxon>
        <taxon>Basidiomycota</taxon>
        <taxon>Agaricomycotina</taxon>
        <taxon>Agaricomycetes</taxon>
        <taxon>Agaricomycetidae</taxon>
        <taxon>Agaricales</taxon>
        <taxon>Agaricineae</taxon>
        <taxon>Agaricaceae</taxon>
        <taxon>Macrolepiota</taxon>
    </lineage>
</organism>
<gene>
    <name evidence="1" type="ORF">P691DRAFT_324659</name>
</gene>
<evidence type="ECO:0000313" key="1">
    <source>
        <dbReference type="EMBL" id="KAF9444688.1"/>
    </source>
</evidence>
<name>A0A9P5X563_9AGAR</name>
<reference evidence="1" key="1">
    <citation type="submission" date="2020-11" db="EMBL/GenBank/DDBJ databases">
        <authorList>
            <consortium name="DOE Joint Genome Institute"/>
            <person name="Ahrendt S."/>
            <person name="Riley R."/>
            <person name="Andreopoulos W."/>
            <person name="Labutti K."/>
            <person name="Pangilinan J."/>
            <person name="Ruiz-Duenas F.J."/>
            <person name="Barrasa J.M."/>
            <person name="Sanchez-Garcia M."/>
            <person name="Camarero S."/>
            <person name="Miyauchi S."/>
            <person name="Serrano A."/>
            <person name="Linde D."/>
            <person name="Babiker R."/>
            <person name="Drula E."/>
            <person name="Ayuso-Fernandez I."/>
            <person name="Pacheco R."/>
            <person name="Padilla G."/>
            <person name="Ferreira P."/>
            <person name="Barriuso J."/>
            <person name="Kellner H."/>
            <person name="Castanera R."/>
            <person name="Alfaro M."/>
            <person name="Ramirez L."/>
            <person name="Pisabarro A.G."/>
            <person name="Kuo A."/>
            <person name="Tritt A."/>
            <person name="Lipzen A."/>
            <person name="He G."/>
            <person name="Yan M."/>
            <person name="Ng V."/>
            <person name="Cullen D."/>
            <person name="Martin F."/>
            <person name="Rosso M.-N."/>
            <person name="Henrissat B."/>
            <person name="Hibbett D."/>
            <person name="Martinez A.T."/>
            <person name="Grigoriev I.V."/>
        </authorList>
    </citation>
    <scope>NUCLEOTIDE SEQUENCE</scope>
    <source>
        <strain evidence="1">MF-IS2</strain>
    </source>
</reference>
<dbReference type="Proteomes" id="UP000807342">
    <property type="component" value="Unassembled WGS sequence"/>
</dbReference>
<evidence type="ECO:0000313" key="2">
    <source>
        <dbReference type="Proteomes" id="UP000807342"/>
    </source>
</evidence>